<feature type="transmembrane region" description="Helical" evidence="9">
    <location>
        <begin position="68"/>
        <end position="88"/>
    </location>
</feature>
<evidence type="ECO:0000313" key="10">
    <source>
        <dbReference type="EMBL" id="TXN28740.1"/>
    </source>
</evidence>
<evidence type="ECO:0000256" key="3">
    <source>
        <dbReference type="ARBA" id="ARBA00022475"/>
    </source>
</evidence>
<evidence type="ECO:0000313" key="11">
    <source>
        <dbReference type="Proteomes" id="UP000321379"/>
    </source>
</evidence>
<evidence type="ECO:0000256" key="1">
    <source>
        <dbReference type="ARBA" id="ARBA00004141"/>
    </source>
</evidence>
<dbReference type="PRINTS" id="PR01264">
    <property type="entry name" value="MECHCHANNEL"/>
</dbReference>
<comment type="subcellular location">
    <subcellularLocation>
        <location evidence="1">Membrane</location>
        <topology evidence="1">Multi-pass membrane protein</topology>
    </subcellularLocation>
</comment>
<keyword evidence="3" id="KW-1003">Cell membrane</keyword>
<dbReference type="AlphaFoldDB" id="A0A5C8UMN5"/>
<dbReference type="Pfam" id="PF01741">
    <property type="entry name" value="MscL"/>
    <property type="match status" value="1"/>
</dbReference>
<evidence type="ECO:0000256" key="4">
    <source>
        <dbReference type="ARBA" id="ARBA00022692"/>
    </source>
</evidence>
<evidence type="ECO:0000256" key="9">
    <source>
        <dbReference type="SAM" id="Phobius"/>
    </source>
</evidence>
<keyword evidence="4 9" id="KW-0812">Transmembrane</keyword>
<dbReference type="GO" id="GO:0016020">
    <property type="term" value="C:membrane"/>
    <property type="evidence" value="ECO:0007669"/>
    <property type="project" value="UniProtKB-SubCell"/>
</dbReference>
<feature type="transmembrane region" description="Helical" evidence="9">
    <location>
        <begin position="12"/>
        <end position="34"/>
    </location>
</feature>
<keyword evidence="2" id="KW-0813">Transport</keyword>
<dbReference type="Gene3D" id="1.10.1200.120">
    <property type="entry name" value="Large-conductance mechanosensitive channel, MscL, domain 1"/>
    <property type="match status" value="1"/>
</dbReference>
<evidence type="ECO:0000256" key="7">
    <source>
        <dbReference type="ARBA" id="ARBA00023136"/>
    </source>
</evidence>
<keyword evidence="11" id="KW-1185">Reference proteome</keyword>
<keyword evidence="5 9" id="KW-1133">Transmembrane helix</keyword>
<dbReference type="PANTHER" id="PTHR30266">
    <property type="entry name" value="MECHANOSENSITIVE CHANNEL MSCL"/>
    <property type="match status" value="1"/>
</dbReference>
<evidence type="ECO:0000256" key="6">
    <source>
        <dbReference type="ARBA" id="ARBA00023065"/>
    </source>
</evidence>
<dbReference type="NCBIfam" id="TIGR00220">
    <property type="entry name" value="mscL"/>
    <property type="match status" value="1"/>
</dbReference>
<comment type="caution">
    <text evidence="10">The sequence shown here is derived from an EMBL/GenBank/DDBJ whole genome shotgun (WGS) entry which is preliminary data.</text>
</comment>
<evidence type="ECO:0000256" key="5">
    <source>
        <dbReference type="ARBA" id="ARBA00022989"/>
    </source>
</evidence>
<keyword evidence="7 9" id="KW-0472">Membrane</keyword>
<dbReference type="RefSeq" id="WP_147784737.1">
    <property type="nucleotide sequence ID" value="NZ_VRMG01000011.1"/>
</dbReference>
<reference evidence="10 11" key="1">
    <citation type="submission" date="2019-08" db="EMBL/GenBank/DDBJ databases">
        <title>Bacterial whole genome sequence for Glaciihabitans sp. CHu50b-6-2.</title>
        <authorList>
            <person name="Jin L."/>
        </authorList>
    </citation>
    <scope>NUCLEOTIDE SEQUENCE [LARGE SCALE GENOMIC DNA]</scope>
    <source>
        <strain evidence="10 11">CHu50b-6-2</strain>
    </source>
</reference>
<dbReference type="InterPro" id="IPR001185">
    <property type="entry name" value="MS_channel"/>
</dbReference>
<name>A0A5C8UMN5_9MICO</name>
<dbReference type="SUPFAM" id="SSF81330">
    <property type="entry name" value="Gated mechanosensitive channel"/>
    <property type="match status" value="1"/>
</dbReference>
<dbReference type="GO" id="GO:0008381">
    <property type="term" value="F:mechanosensitive monoatomic ion channel activity"/>
    <property type="evidence" value="ECO:0007669"/>
    <property type="project" value="InterPro"/>
</dbReference>
<gene>
    <name evidence="10" type="primary">mscL</name>
    <name evidence="10" type="ORF">FVP33_16220</name>
</gene>
<evidence type="ECO:0000256" key="8">
    <source>
        <dbReference type="ARBA" id="ARBA00023303"/>
    </source>
</evidence>
<proteinExistence type="predicted"/>
<accession>A0A5C8UMN5</accession>
<dbReference type="InterPro" id="IPR036019">
    <property type="entry name" value="MscL_channel"/>
</dbReference>
<sequence>MGGFKKFLLRGNLVDLAVAFVIGAAFAGLVTGLVKDLITPLIAAIGGQANFADLSFTVNHSKFLYGDFLNLLISFLIVSAVVYFLVVVPFGRLLDRFKPTAEEPTPVHDCPHCLSSIPVAASVCAYCTRDVALPRTEHTGAHV</sequence>
<dbReference type="Proteomes" id="UP000321379">
    <property type="component" value="Unassembled WGS sequence"/>
</dbReference>
<keyword evidence="8" id="KW-0407">Ion channel</keyword>
<dbReference type="PANTHER" id="PTHR30266:SF2">
    <property type="entry name" value="LARGE-CONDUCTANCE MECHANOSENSITIVE CHANNEL"/>
    <property type="match status" value="1"/>
</dbReference>
<evidence type="ECO:0000256" key="2">
    <source>
        <dbReference type="ARBA" id="ARBA00022448"/>
    </source>
</evidence>
<dbReference type="InterPro" id="IPR037673">
    <property type="entry name" value="MSC/AndL"/>
</dbReference>
<dbReference type="EMBL" id="VRMG01000011">
    <property type="protein sequence ID" value="TXN28740.1"/>
    <property type="molecule type" value="Genomic_DNA"/>
</dbReference>
<organism evidence="10 11">
    <name type="scientific">Lacisediminihabitans profunda</name>
    <dbReference type="NCBI Taxonomy" id="2594790"/>
    <lineage>
        <taxon>Bacteria</taxon>
        <taxon>Bacillati</taxon>
        <taxon>Actinomycetota</taxon>
        <taxon>Actinomycetes</taxon>
        <taxon>Micrococcales</taxon>
        <taxon>Microbacteriaceae</taxon>
        <taxon>Lacisediminihabitans</taxon>
    </lineage>
</organism>
<protein>
    <submittedName>
        <fullName evidence="10">Large conductance mechanosensitive channel protein MscL</fullName>
    </submittedName>
</protein>
<keyword evidence="6" id="KW-0406">Ion transport</keyword>